<reference evidence="1 2" key="2">
    <citation type="journal article" date="2011" name="J. Bacteriol.">
        <title>Complete Genome Sequence of the Haloalkaliphilic, Hydrogen Producing Halanaerobium hydrogenoformans.</title>
        <authorList>
            <person name="Brown S.D."/>
            <person name="Begemann M.B."/>
            <person name="Mormile M.R."/>
            <person name="Wall J.D."/>
            <person name="Han C.S."/>
            <person name="Goodwin L.A."/>
            <person name="Pitluck S."/>
            <person name="Land M.L."/>
            <person name="Hauser L.J."/>
            <person name="Elias D.A."/>
        </authorList>
    </citation>
    <scope>NUCLEOTIDE SEQUENCE [LARGE SCALE GENOMIC DNA]</scope>
    <source>
        <strain evidence="2">sapolanicus</strain>
    </source>
</reference>
<keyword evidence="2" id="KW-1185">Reference proteome</keyword>
<sequence length="30" mass="3535">MKKTKEFTLTMMLLNPSWTVNGADKDSWNF</sequence>
<evidence type="ECO:0000313" key="2">
    <source>
        <dbReference type="Proteomes" id="UP000007434"/>
    </source>
</evidence>
<dbReference type="KEGG" id="has:Halsa_0106"/>
<name>E4RNC9_HALHG</name>
<gene>
    <name evidence="1" type="ordered locus">Halsa_0106</name>
</gene>
<dbReference type="Proteomes" id="UP000007434">
    <property type="component" value="Chromosome"/>
</dbReference>
<protein>
    <submittedName>
        <fullName evidence="1">Uncharacterized protein</fullName>
    </submittedName>
</protein>
<dbReference type="HOGENOM" id="CLU_3403872_0_0_9"/>
<reference evidence="1 2" key="1">
    <citation type="submission" date="2010-11" db="EMBL/GenBank/DDBJ databases">
        <title>Complete sequence of Halanaerobium sp. sapolanicus.</title>
        <authorList>
            <consortium name="US DOE Joint Genome Institute"/>
            <person name="Lucas S."/>
            <person name="Copeland A."/>
            <person name="Lapidus A."/>
            <person name="Cheng J.-F."/>
            <person name="Bruce D."/>
            <person name="Goodwin L."/>
            <person name="Pitluck S."/>
            <person name="Davenport K."/>
            <person name="Detter J.C."/>
            <person name="Han C."/>
            <person name="Tapia R."/>
            <person name="Land M."/>
            <person name="Hauser L."/>
            <person name="Jeffries C."/>
            <person name="Kyrpides N."/>
            <person name="Ivanova N."/>
            <person name="Mikhailova N."/>
            <person name="Begemann M.B."/>
            <person name="Mormile M.R."/>
            <person name="Wall J.D."/>
            <person name="Elias D.A."/>
            <person name="Woyke T."/>
        </authorList>
    </citation>
    <scope>NUCLEOTIDE SEQUENCE [LARGE SCALE GENOMIC DNA]</scope>
    <source>
        <strain evidence="2">sapolanicus</strain>
    </source>
</reference>
<accession>E4RNC9</accession>
<organism evidence="1 2">
    <name type="scientific">Halanaerobium hydrogeniformans</name>
    <name type="common">Halanaerobium sp. (strain sapolanicus)</name>
    <dbReference type="NCBI Taxonomy" id="656519"/>
    <lineage>
        <taxon>Bacteria</taxon>
        <taxon>Bacillati</taxon>
        <taxon>Bacillota</taxon>
        <taxon>Clostridia</taxon>
        <taxon>Halanaerobiales</taxon>
        <taxon>Halanaerobiaceae</taxon>
        <taxon>Halanaerobium</taxon>
    </lineage>
</organism>
<dbReference type="STRING" id="656519.Halsa_0106"/>
<proteinExistence type="predicted"/>
<dbReference type="AlphaFoldDB" id="E4RNC9"/>
<evidence type="ECO:0000313" key="1">
    <source>
        <dbReference type="EMBL" id="ADQ13597.1"/>
    </source>
</evidence>
<dbReference type="EMBL" id="CP002304">
    <property type="protein sequence ID" value="ADQ13597.1"/>
    <property type="molecule type" value="Genomic_DNA"/>
</dbReference>